<evidence type="ECO:0000313" key="2">
    <source>
        <dbReference type="EMBL" id="BAG46514.1"/>
    </source>
</evidence>
<dbReference type="KEGG" id="bmj:BMULJ_04664"/>
<proteinExistence type="predicted"/>
<dbReference type="AlphaFoldDB" id="A0A0H3KVY0"/>
<feature type="compositionally biased region" description="Basic residues" evidence="1">
    <location>
        <begin position="1"/>
        <end position="19"/>
    </location>
</feature>
<protein>
    <submittedName>
        <fullName evidence="2">Bacteriophage protein</fullName>
    </submittedName>
</protein>
<keyword evidence="3" id="KW-1185">Reference proteome</keyword>
<sequence length="38" mass="4147">MSPRSRCRLAARQPVHPKSKNPLYSGGQPVIERSLGTA</sequence>
<accession>A0A0H3KVY0</accession>
<gene>
    <name evidence="2" type="ordered locus">BMULJ_04664</name>
</gene>
<evidence type="ECO:0000313" key="3">
    <source>
        <dbReference type="Proteomes" id="UP000008815"/>
    </source>
</evidence>
<dbReference type="Proteomes" id="UP000008815">
    <property type="component" value="Chromosome 2"/>
</dbReference>
<name>A0A0H3KVY0_BURM1</name>
<feature type="region of interest" description="Disordered" evidence="1">
    <location>
        <begin position="1"/>
        <end position="38"/>
    </location>
</feature>
<evidence type="ECO:0000256" key="1">
    <source>
        <dbReference type="SAM" id="MobiDB-lite"/>
    </source>
</evidence>
<reference evidence="2 3" key="1">
    <citation type="submission" date="2007-04" db="EMBL/GenBank/DDBJ databases">
        <title>Complete genome sequence of Burkholderia multivorans ATCC 17616.</title>
        <authorList>
            <person name="Ohtsubo Y."/>
            <person name="Yamashita A."/>
            <person name="Kurokawa K."/>
            <person name="Takami H."/>
            <person name="Yuhara S."/>
            <person name="Nishiyama E."/>
            <person name="Endo R."/>
            <person name="Miyazaki R."/>
            <person name="Ono A."/>
            <person name="Yano K."/>
            <person name="Ito M."/>
            <person name="Sota M."/>
            <person name="Yuji N."/>
            <person name="Hattori M."/>
            <person name="Tsuda M."/>
        </authorList>
    </citation>
    <scope>NUCLEOTIDE SEQUENCE [LARGE SCALE GENOMIC DNA]</scope>
    <source>
        <strain evidence="3">ATCC 17616 / 249</strain>
    </source>
</reference>
<dbReference type="HOGENOM" id="CLU_3325531_0_0_4"/>
<organism evidence="2 3">
    <name type="scientific">Burkholderia multivorans (strain ATCC 17616 / 249)</name>
    <dbReference type="NCBI Taxonomy" id="395019"/>
    <lineage>
        <taxon>Bacteria</taxon>
        <taxon>Pseudomonadati</taxon>
        <taxon>Pseudomonadota</taxon>
        <taxon>Betaproteobacteria</taxon>
        <taxon>Burkholderiales</taxon>
        <taxon>Burkholderiaceae</taxon>
        <taxon>Burkholderia</taxon>
        <taxon>Burkholderia cepacia complex</taxon>
    </lineage>
</organism>
<dbReference type="STRING" id="395019.BMULJ_04664"/>
<dbReference type="EMBL" id="AP009386">
    <property type="protein sequence ID" value="BAG46514.1"/>
    <property type="molecule type" value="Genomic_DNA"/>
</dbReference>